<keyword evidence="2" id="KW-1185">Reference proteome</keyword>
<evidence type="ECO:0000313" key="2">
    <source>
        <dbReference type="Proteomes" id="UP000193144"/>
    </source>
</evidence>
<gene>
    <name evidence="1" type="ORF">BCR34DRAFT_464412</name>
</gene>
<accession>A0A1Y1ZZ08</accession>
<reference evidence="1 2" key="1">
    <citation type="submission" date="2016-07" db="EMBL/GenBank/DDBJ databases">
        <title>Pervasive Adenine N6-methylation of Active Genes in Fungi.</title>
        <authorList>
            <consortium name="DOE Joint Genome Institute"/>
            <person name="Mondo S.J."/>
            <person name="Dannebaum R.O."/>
            <person name="Kuo R.C."/>
            <person name="Labutti K."/>
            <person name="Haridas S."/>
            <person name="Kuo A."/>
            <person name="Salamov A."/>
            <person name="Ahrendt S.R."/>
            <person name="Lipzen A."/>
            <person name="Sullivan W."/>
            <person name="Andreopoulos W.B."/>
            <person name="Clum A."/>
            <person name="Lindquist E."/>
            <person name="Daum C."/>
            <person name="Ramamoorthy G.K."/>
            <person name="Gryganskyi A."/>
            <person name="Culley D."/>
            <person name="Magnuson J.K."/>
            <person name="James T.Y."/>
            <person name="O'Malley M.A."/>
            <person name="Stajich J.E."/>
            <person name="Spatafora J.W."/>
            <person name="Visel A."/>
            <person name="Grigoriev I.V."/>
        </authorList>
    </citation>
    <scope>NUCLEOTIDE SEQUENCE [LARGE SCALE GENOMIC DNA]</scope>
    <source>
        <strain evidence="1 2">CBS 115471</strain>
    </source>
</reference>
<feature type="non-terminal residue" evidence="1">
    <location>
        <position position="878"/>
    </location>
</feature>
<organism evidence="1 2">
    <name type="scientific">Clohesyomyces aquaticus</name>
    <dbReference type="NCBI Taxonomy" id="1231657"/>
    <lineage>
        <taxon>Eukaryota</taxon>
        <taxon>Fungi</taxon>
        <taxon>Dikarya</taxon>
        <taxon>Ascomycota</taxon>
        <taxon>Pezizomycotina</taxon>
        <taxon>Dothideomycetes</taxon>
        <taxon>Pleosporomycetidae</taxon>
        <taxon>Pleosporales</taxon>
        <taxon>Lindgomycetaceae</taxon>
        <taxon>Clohesyomyces</taxon>
    </lineage>
</organism>
<proteinExistence type="predicted"/>
<comment type="caution">
    <text evidence="1">The sequence shown here is derived from an EMBL/GenBank/DDBJ whole genome shotgun (WGS) entry which is preliminary data.</text>
</comment>
<dbReference type="EMBL" id="MCFA01000025">
    <property type="protein sequence ID" value="ORY15476.1"/>
    <property type="molecule type" value="Genomic_DNA"/>
</dbReference>
<dbReference type="OrthoDB" id="109543at2759"/>
<protein>
    <submittedName>
        <fullName evidence="1">Uncharacterized protein</fullName>
    </submittedName>
</protein>
<dbReference type="Proteomes" id="UP000193144">
    <property type="component" value="Unassembled WGS sequence"/>
</dbReference>
<dbReference type="AlphaFoldDB" id="A0A1Y1ZZ08"/>
<evidence type="ECO:0000313" key="1">
    <source>
        <dbReference type="EMBL" id="ORY15476.1"/>
    </source>
</evidence>
<name>A0A1Y1ZZ08_9PLEO</name>
<sequence length="878" mass="98344">MGVVPDFSILAHRAFRDFASELEGLKLRCQWVTAYNSIVWLPTIQDNAPAVTPPGHLLPEHLLDISFPLWRIWASWKPRFERITFLDGMCRAQRGVLPDLLALEGPDFISGKYATLADGIIARYGEVKPIVRFQGLIFEVLTCERDELKEMLTKLWNTLEAASKGSAPSSFKLFLQFTIARPITQETLAVMESVYKIPHSPQCPINDSVFRIYEARNKLGGMHIYAIADLIVALEHPRGEDLRKVILKPWLIQGIENCIRECQGAVKTHIDTGLAWTHLAMEFHDFCTVVKESKNFLPLLDAGLRAQLDVLPTAEVMDAVVEIYTAAGGEMMIELGPASKLKDSIEAFCADRLLHRQKKFVNSDAHKIMSAMLQVWQATTNADRRDLAILAAKSIGQNDIILRCKGITQTISLPDEFVKDLLSVVDESKVKLEQAIVSFTKLLAGTMYPDVVGTWIFCLLNMIVKTSSTLVDYTLQNFRAYEWLQWMLELTTIFVDIIPNQSNPPILQASLHLWAQQLSEYTPTITRLEELARKGDNASEIAECVHAFASTSPKGLEACYRIDSTTVRQDKKAVALAEVEVAGWVQDEDMMVTDKAAITSLATLLDLKVYVDEVPKETLAKATQYYEEMAAWMLEEAARLEGIQRGMKAVDPVGTAVFLESIGIQDMSPLEEELELLPPDILNAVEMQGRNEVEISFPLTAFTGLQRSAMGSGTANTLLVHLFLDYYDKSFPPAFCTHLDTDGPDDYDNDHSPWVPLTDTKEPDLPICPYGNFKTTALTWQMNRILHRHLRYAPPDIAAIHAFISNRLQDLAHCCIICGTTHNARHTTLRRSVPCSASACTRIWNSMTIPLEVRIPELRTDPFAIDMLLTGVYAAAMS</sequence>